<protein>
    <submittedName>
        <fullName evidence="1">Uncharacterized protein</fullName>
    </submittedName>
</protein>
<evidence type="ECO:0000313" key="1">
    <source>
        <dbReference type="EMBL" id="AAG54600.1"/>
    </source>
</evidence>
<dbReference type="Proteomes" id="UP000002519">
    <property type="component" value="Chromosome"/>
</dbReference>
<organism evidence="1 2">
    <name type="scientific">Escherichia coli O157:H7</name>
    <dbReference type="NCBI Taxonomy" id="83334"/>
    <lineage>
        <taxon>Bacteria</taxon>
        <taxon>Pseudomonadati</taxon>
        <taxon>Pseudomonadota</taxon>
        <taxon>Gammaproteobacteria</taxon>
        <taxon>Enterobacterales</taxon>
        <taxon>Enterobacteriaceae</taxon>
        <taxon>Escherichia</taxon>
    </lineage>
</organism>
<accession>Q8X3M5</accession>
<proteinExistence type="predicted"/>
<name>Q8X3M5_ECO57</name>
<evidence type="ECO:0000313" key="2">
    <source>
        <dbReference type="Proteomes" id="UP000002519"/>
    </source>
</evidence>
<dbReference type="PIR" id="D85517">
    <property type="entry name" value="D85517"/>
</dbReference>
<sequence length="12" mass="1269">MGAILFSDNGML</sequence>
<dbReference type="EMBL" id="AE005174">
    <property type="protein sequence ID" value="AAG54600.1"/>
    <property type="molecule type" value="Genomic_DNA"/>
</dbReference>
<reference evidence="1 2" key="1">
    <citation type="journal article" date="2001" name="Nature">
        <title>Genome sequence of enterohaemorrhagic Escherichia coli O157:H7.</title>
        <authorList>
            <person name="Perna N.T."/>
            <person name="Plunkett G.III."/>
            <person name="Burland V."/>
            <person name="Mau B."/>
            <person name="Glasner J.D."/>
            <person name="Rose D.J."/>
            <person name="Mayhew G.F."/>
            <person name="Evans P.S."/>
            <person name="Gregor J."/>
            <person name="Kirkpatrick H.A."/>
            <person name="Posfai G."/>
            <person name="Hackett J."/>
            <person name="Klink S."/>
            <person name="Boutin A."/>
            <person name="Shao Y."/>
            <person name="Miller L."/>
            <person name="Grotbeck E.J."/>
            <person name="Davis N.W."/>
            <person name="Lim A."/>
            <person name="Dimalanta E."/>
            <person name="Potamousis K."/>
            <person name="Apodaca J."/>
            <person name="Anantharaman T.S."/>
            <person name="Lin J."/>
            <person name="Yen G."/>
            <person name="Schwartz D.C."/>
            <person name="Welch R.A."/>
            <person name="Blattner F.R."/>
        </authorList>
    </citation>
    <scope>NUCLEOTIDE SEQUENCE [LARGE SCALE GENOMIC DNA]</scope>
    <source>
        <strain evidence="2">O157:H7 / EDL933 / ATCC 700927 / EHEC</strain>
    </source>
</reference>
<dbReference type="KEGG" id="ece:Z0341"/>
<gene>
    <name evidence="1" type="ordered locus">Z0341</name>
</gene>